<proteinExistence type="predicted"/>
<dbReference type="EMBL" id="CP024201">
    <property type="protein sequence ID" value="ATQ41909.1"/>
    <property type="molecule type" value="Genomic_DNA"/>
</dbReference>
<keyword evidence="3" id="KW-1185">Reference proteome</keyword>
<dbReference type="SUPFAM" id="SSF50952">
    <property type="entry name" value="Soluble quinoprotein glucose dehydrogenase"/>
    <property type="match status" value="1"/>
</dbReference>
<sequence length="410" mass="43429">MRPLPLVLSALALAACGGETTTAQTAAKPAAAASTQALETRPANAASQTPAFAGQTRAPRVSADVAFDVITVAEGLDKPWGLAFLPDGAMLVTEKPGRLRIVGKDGKLSAPVAGLPAVYDFKQGGLLDVAVGPDGLVYWSYAEKRDGGDGTAVARGKLVPGAAPKLENVQVIWRMTPTIEAGMHYGSRLVFAPDGKLFITTGERSIIPGRMQAQRLDGTFGKVVRVNPDGSIPADNPYVGQAGARPEIWSIGHRNLQSAAINPKTGQLWTVEHGPQGGDELNIPQAGKDYGWPTITYGQEYSGRPVGDGLTAKAGLEQPVYYWDPVIAPSGMAFYDANLFPAWKGSLFIGGLSEKKLVRLTLDGDRVVGEEWLLQDLGERLRDVRVGPDGAVYVLTDNAKGRILKLVPKA</sequence>
<reference evidence="2 3" key="1">
    <citation type="submission" date="2017-10" db="EMBL/GenBank/DDBJ databases">
        <title>Genome sequence of Caulobacter mirabilis FWC38.</title>
        <authorList>
            <person name="Fiebig A."/>
            <person name="Crosson S."/>
        </authorList>
    </citation>
    <scope>NUCLEOTIDE SEQUENCE [LARGE SCALE GENOMIC DNA]</scope>
    <source>
        <strain evidence="2 3">FWC 38</strain>
    </source>
</reference>
<evidence type="ECO:0000313" key="3">
    <source>
        <dbReference type="Proteomes" id="UP000228945"/>
    </source>
</evidence>
<dbReference type="RefSeq" id="WP_099621166.1">
    <property type="nucleotide sequence ID" value="NZ_CP024201.1"/>
</dbReference>
<dbReference type="PANTHER" id="PTHR19328">
    <property type="entry name" value="HEDGEHOG-INTERACTING PROTEIN"/>
    <property type="match status" value="1"/>
</dbReference>
<dbReference type="OrthoDB" id="9770043at2"/>
<dbReference type="Pfam" id="PF07995">
    <property type="entry name" value="GSDH"/>
    <property type="match status" value="1"/>
</dbReference>
<dbReference type="KEGG" id="cmb:CSW64_05520"/>
<dbReference type="InterPro" id="IPR012938">
    <property type="entry name" value="Glc/Sorbosone_DH"/>
</dbReference>
<evidence type="ECO:0000259" key="1">
    <source>
        <dbReference type="Pfam" id="PF07995"/>
    </source>
</evidence>
<gene>
    <name evidence="2" type="ORF">CSW64_05520</name>
</gene>
<name>A0A2D2AV74_9CAUL</name>
<dbReference type="PANTHER" id="PTHR19328:SF75">
    <property type="entry name" value="ALDOSE SUGAR DEHYDROGENASE YLII"/>
    <property type="match status" value="1"/>
</dbReference>
<dbReference type="InterPro" id="IPR011041">
    <property type="entry name" value="Quinoprot_gluc/sorb_DH_b-prop"/>
</dbReference>
<dbReference type="PROSITE" id="PS51257">
    <property type="entry name" value="PROKAR_LIPOPROTEIN"/>
    <property type="match status" value="1"/>
</dbReference>
<dbReference type="Proteomes" id="UP000228945">
    <property type="component" value="Chromosome"/>
</dbReference>
<protein>
    <submittedName>
        <fullName evidence="2">Glucose dehydrogenase</fullName>
    </submittedName>
</protein>
<dbReference type="AlphaFoldDB" id="A0A2D2AV74"/>
<feature type="domain" description="Glucose/Sorbosone dehydrogenase" evidence="1">
    <location>
        <begin position="76"/>
        <end position="405"/>
    </location>
</feature>
<dbReference type="Gene3D" id="2.120.10.30">
    <property type="entry name" value="TolB, C-terminal domain"/>
    <property type="match status" value="1"/>
</dbReference>
<accession>A0A2D2AV74</accession>
<organism evidence="2 3">
    <name type="scientific">Caulobacter mirabilis</name>
    <dbReference type="NCBI Taxonomy" id="69666"/>
    <lineage>
        <taxon>Bacteria</taxon>
        <taxon>Pseudomonadati</taxon>
        <taxon>Pseudomonadota</taxon>
        <taxon>Alphaproteobacteria</taxon>
        <taxon>Caulobacterales</taxon>
        <taxon>Caulobacteraceae</taxon>
        <taxon>Caulobacter</taxon>
    </lineage>
</organism>
<dbReference type="InterPro" id="IPR011042">
    <property type="entry name" value="6-blade_b-propeller_TolB-like"/>
</dbReference>
<evidence type="ECO:0000313" key="2">
    <source>
        <dbReference type="EMBL" id="ATQ41909.1"/>
    </source>
</evidence>